<accession>A0A1H2Z165</accession>
<gene>
    <name evidence="2" type="ORF">SAMN05444487_11080</name>
</gene>
<feature type="transmembrane region" description="Helical" evidence="1">
    <location>
        <begin position="28"/>
        <end position="45"/>
    </location>
</feature>
<evidence type="ECO:0000313" key="3">
    <source>
        <dbReference type="Proteomes" id="UP000198534"/>
    </source>
</evidence>
<protein>
    <submittedName>
        <fullName evidence="2">Uncharacterized protein</fullName>
    </submittedName>
</protein>
<evidence type="ECO:0000313" key="2">
    <source>
        <dbReference type="EMBL" id="SDX11086.1"/>
    </source>
</evidence>
<keyword evidence="1" id="KW-1133">Transmembrane helix</keyword>
<keyword evidence="1" id="KW-0472">Membrane</keyword>
<organism evidence="2 3">
    <name type="scientific">Marininema mesophilum</name>
    <dbReference type="NCBI Taxonomy" id="1048340"/>
    <lineage>
        <taxon>Bacteria</taxon>
        <taxon>Bacillati</taxon>
        <taxon>Bacillota</taxon>
        <taxon>Bacilli</taxon>
        <taxon>Bacillales</taxon>
        <taxon>Thermoactinomycetaceae</taxon>
        <taxon>Marininema</taxon>
    </lineage>
</organism>
<dbReference type="EMBL" id="FNNQ01000010">
    <property type="protein sequence ID" value="SDX11086.1"/>
    <property type="molecule type" value="Genomic_DNA"/>
</dbReference>
<name>A0A1H2Z165_9BACL</name>
<proteinExistence type="predicted"/>
<keyword evidence="3" id="KW-1185">Reference proteome</keyword>
<sequence length="205" mass="22726">MGSELSFIHILVTLTKGYRHWLQKESDLAATSLLVGMFALVLFLARSATGGFDITAKADRFLSTKSLEKAIKEAGPQKNKVTVSSAVTQIDGLMEKDMYTKLNGVDAAFTKSTNLPLRERDSRYVSDRKAWQAVSSDPDVVIISERDIGGSEEKIKLGSRVKVAPGVKKKVIGIAKYRTENYEYYTASGIWIQKKDKQGLSEKRS</sequence>
<evidence type="ECO:0000256" key="1">
    <source>
        <dbReference type="SAM" id="Phobius"/>
    </source>
</evidence>
<dbReference type="AlphaFoldDB" id="A0A1H2Z165"/>
<reference evidence="2 3" key="1">
    <citation type="submission" date="2016-10" db="EMBL/GenBank/DDBJ databases">
        <authorList>
            <person name="de Groot N.N."/>
        </authorList>
    </citation>
    <scope>NUCLEOTIDE SEQUENCE [LARGE SCALE GENOMIC DNA]</scope>
    <source>
        <strain evidence="2 3">DSM 45610</strain>
    </source>
</reference>
<dbReference type="STRING" id="1048340.SAMN05444487_11080"/>
<dbReference type="Proteomes" id="UP000198534">
    <property type="component" value="Unassembled WGS sequence"/>
</dbReference>
<keyword evidence="1" id="KW-0812">Transmembrane</keyword>